<dbReference type="PANTHER" id="PTHR10625">
    <property type="entry name" value="HISTONE DEACETYLASE HDAC1-RELATED"/>
    <property type="match status" value="1"/>
</dbReference>
<protein>
    <recommendedName>
        <fullName evidence="1">Histone deacetylase domain-containing protein</fullName>
    </recommendedName>
</protein>
<sequence length="112" mass="12251">METELESVHTRQHIENIKSVCNSGGGYLDPDTPACMESYSIALKSAGAWMDGVDEVLKGNSAFVLSRPPGHHAESERAMGFCFFSNASLAAIYALKHNGINKIAIFDWDVHH</sequence>
<dbReference type="GO" id="GO:0040029">
    <property type="term" value="P:epigenetic regulation of gene expression"/>
    <property type="evidence" value="ECO:0007669"/>
    <property type="project" value="TreeGrafter"/>
</dbReference>
<name>A0A382Y8X9_9ZZZZ</name>
<dbReference type="InterPro" id="IPR023801">
    <property type="entry name" value="His_deacetylse_dom"/>
</dbReference>
<evidence type="ECO:0000313" key="2">
    <source>
        <dbReference type="EMBL" id="SVD79570.1"/>
    </source>
</evidence>
<dbReference type="SUPFAM" id="SSF52768">
    <property type="entry name" value="Arginase/deacetylase"/>
    <property type="match status" value="1"/>
</dbReference>
<dbReference type="InterPro" id="IPR023696">
    <property type="entry name" value="Ureohydrolase_dom_sf"/>
</dbReference>
<organism evidence="2">
    <name type="scientific">marine metagenome</name>
    <dbReference type="NCBI Taxonomy" id="408172"/>
    <lineage>
        <taxon>unclassified sequences</taxon>
        <taxon>metagenomes</taxon>
        <taxon>ecological metagenomes</taxon>
    </lineage>
</organism>
<dbReference type="InterPro" id="IPR000286">
    <property type="entry name" value="HDACs"/>
</dbReference>
<gene>
    <name evidence="2" type="ORF">METZ01_LOCUS432424</name>
</gene>
<reference evidence="2" key="1">
    <citation type="submission" date="2018-05" db="EMBL/GenBank/DDBJ databases">
        <authorList>
            <person name="Lanie J.A."/>
            <person name="Ng W.-L."/>
            <person name="Kazmierczak K.M."/>
            <person name="Andrzejewski T.M."/>
            <person name="Davidsen T.M."/>
            <person name="Wayne K.J."/>
            <person name="Tettelin H."/>
            <person name="Glass J.I."/>
            <person name="Rusch D."/>
            <person name="Podicherti R."/>
            <person name="Tsui H.-C.T."/>
            <person name="Winkler M.E."/>
        </authorList>
    </citation>
    <scope>NUCLEOTIDE SEQUENCE</scope>
</reference>
<dbReference type="Pfam" id="PF00850">
    <property type="entry name" value="Hist_deacetyl"/>
    <property type="match status" value="1"/>
</dbReference>
<dbReference type="PANTHER" id="PTHR10625:SF10">
    <property type="entry name" value="HISTONE DEACETYLASE HDAC1"/>
    <property type="match status" value="1"/>
</dbReference>
<dbReference type="Gene3D" id="3.40.800.20">
    <property type="entry name" value="Histone deacetylase domain"/>
    <property type="match status" value="1"/>
</dbReference>
<dbReference type="InterPro" id="IPR037138">
    <property type="entry name" value="His_deacetylse_dom_sf"/>
</dbReference>
<accession>A0A382Y8X9</accession>
<evidence type="ECO:0000259" key="1">
    <source>
        <dbReference type="Pfam" id="PF00850"/>
    </source>
</evidence>
<proteinExistence type="predicted"/>
<dbReference type="GO" id="GO:0004407">
    <property type="term" value="F:histone deacetylase activity"/>
    <property type="evidence" value="ECO:0007669"/>
    <property type="project" value="TreeGrafter"/>
</dbReference>
<dbReference type="EMBL" id="UINC01173783">
    <property type="protein sequence ID" value="SVD79570.1"/>
    <property type="molecule type" value="Genomic_DNA"/>
</dbReference>
<feature type="non-terminal residue" evidence="2">
    <location>
        <position position="112"/>
    </location>
</feature>
<dbReference type="AlphaFoldDB" id="A0A382Y8X9"/>
<dbReference type="PRINTS" id="PR01270">
    <property type="entry name" value="HDASUPER"/>
</dbReference>
<feature type="domain" description="Histone deacetylase" evidence="1">
    <location>
        <begin position="2"/>
        <end position="112"/>
    </location>
</feature>